<name>A0A7Y9RV54_9ACTN</name>
<keyword evidence="2" id="KW-1185">Reference proteome</keyword>
<sequence length="360" mass="38230">MTSRTRLAGAAGLLAALVLSACSGGGGLGSRSELEVADDPRATPAEIFEVGRATEAVRAGDGRVLVVARATSDDDEGPINAAFRVYDDSGEVVVEGPDRPSRGRGAGLQAYALPDGFLLARGPEGRATSWEVLTPDEDLAPVTIAGRRLPGRAGDVALPSFPLRHFRPSTRTLFRPALPPGRAEGGPLVDAAGGLWALGATTRAGEPTRVWHAPTGRAPWRLDSLETPAGRSTRGIALTEHHVVLTVIAVGAEDTIDSLWVLDRRRPAAGWQRVPERIRDDGYVFETRVQPLGGDLALVDDSERAWVVDLRRGTWRAVSFPFPNPRSLTTTLDGRIDLVGSDGRTATSADLGRSWEPLPG</sequence>
<protein>
    <submittedName>
        <fullName evidence="1">Uncharacterized protein</fullName>
    </submittedName>
</protein>
<reference evidence="1 2" key="1">
    <citation type="submission" date="2020-07" db="EMBL/GenBank/DDBJ databases">
        <title>Sequencing the genomes of 1000 actinobacteria strains.</title>
        <authorList>
            <person name="Klenk H.-P."/>
        </authorList>
    </citation>
    <scope>NUCLEOTIDE SEQUENCE [LARGE SCALE GENOMIC DNA]</scope>
    <source>
        <strain evidence="1 2">DSM 24552</strain>
    </source>
</reference>
<dbReference type="RefSeq" id="WP_179517256.1">
    <property type="nucleotide sequence ID" value="NZ_JACCAC010000001.1"/>
</dbReference>
<dbReference type="PROSITE" id="PS51257">
    <property type="entry name" value="PROKAR_LIPOPROTEIN"/>
    <property type="match status" value="1"/>
</dbReference>
<dbReference type="Proteomes" id="UP000544110">
    <property type="component" value="Unassembled WGS sequence"/>
</dbReference>
<organism evidence="1 2">
    <name type="scientific">Nocardioides perillae</name>
    <dbReference type="NCBI Taxonomy" id="1119534"/>
    <lineage>
        <taxon>Bacteria</taxon>
        <taxon>Bacillati</taxon>
        <taxon>Actinomycetota</taxon>
        <taxon>Actinomycetes</taxon>
        <taxon>Propionibacteriales</taxon>
        <taxon>Nocardioidaceae</taxon>
        <taxon>Nocardioides</taxon>
    </lineage>
</organism>
<evidence type="ECO:0000313" key="1">
    <source>
        <dbReference type="EMBL" id="NYG54684.1"/>
    </source>
</evidence>
<gene>
    <name evidence="1" type="ORF">BJ989_000988</name>
</gene>
<dbReference type="EMBL" id="JACCAC010000001">
    <property type="protein sequence ID" value="NYG54684.1"/>
    <property type="molecule type" value="Genomic_DNA"/>
</dbReference>
<dbReference type="AlphaFoldDB" id="A0A7Y9RV54"/>
<proteinExistence type="predicted"/>
<accession>A0A7Y9RV54</accession>
<comment type="caution">
    <text evidence="1">The sequence shown here is derived from an EMBL/GenBank/DDBJ whole genome shotgun (WGS) entry which is preliminary data.</text>
</comment>
<evidence type="ECO:0000313" key="2">
    <source>
        <dbReference type="Proteomes" id="UP000544110"/>
    </source>
</evidence>